<evidence type="ECO:0000313" key="11">
    <source>
        <dbReference type="EMBL" id="KIM31992.1"/>
    </source>
</evidence>
<dbReference type="GO" id="GO:0016586">
    <property type="term" value="C:RSC-type complex"/>
    <property type="evidence" value="ECO:0007669"/>
    <property type="project" value="InterPro"/>
</dbReference>
<feature type="compositionally biased region" description="Polar residues" evidence="9">
    <location>
        <begin position="396"/>
        <end position="405"/>
    </location>
</feature>
<evidence type="ECO:0000256" key="8">
    <source>
        <dbReference type="PROSITE-ProRule" id="PRU00035"/>
    </source>
</evidence>
<dbReference type="GO" id="GO:0006368">
    <property type="term" value="P:transcription elongation by RNA polymerase II"/>
    <property type="evidence" value="ECO:0007669"/>
    <property type="project" value="TreeGrafter"/>
</dbReference>
<dbReference type="GO" id="GO:0006338">
    <property type="term" value="P:chromatin remodeling"/>
    <property type="evidence" value="ECO:0007669"/>
    <property type="project" value="InterPro"/>
</dbReference>
<keyword evidence="7" id="KW-0539">Nucleus</keyword>
<dbReference type="PROSITE" id="PS50014">
    <property type="entry name" value="BROMODOMAIN_2"/>
    <property type="match status" value="2"/>
</dbReference>
<keyword evidence="4" id="KW-0805">Transcription regulation</keyword>
<evidence type="ECO:0000259" key="10">
    <source>
        <dbReference type="PROSITE" id="PS50014"/>
    </source>
</evidence>
<dbReference type="InterPro" id="IPR036427">
    <property type="entry name" value="Bromodomain-like_sf"/>
</dbReference>
<dbReference type="Pfam" id="PF00439">
    <property type="entry name" value="Bromodomain"/>
    <property type="match status" value="2"/>
</dbReference>
<sequence length="598" mass="66415">MDRKRPSGNEIDLTNIVSGPRNKRSRVSYTEEDPDVEMKDSPGVTADFPQPDSEVIQQGMRLLNAVKNFKDPITGRELSYDFIKLVPRKLYPDYYKVIARPMALDNVKSRLELNGYPSLESVMADLELIFENAKAYNVEGSGIYSDAADLHAVLLQEYRAMTGASVEQNENQGALEKLITETTTEICQATDETGTNLAFFFMDLPDGRLYPDYYQVIQKPMCFNHILRKIPRHEYTSAISWGEDVQLIFQNAWTFNEDGSFIVTQAKALQLLYNTLIEKFPAEFPIEKAPPPKPNVVKIKVGRPKKSPIEGERALSATPVKPRAGSSSDVPPEIKIKTENIAKAVTPPVSSVPSASVPQTPNTTAAKTHQAPPQTPTMPLGPPQTPFRSQPPPTPVTTSRPAPYPTQTRPYGFRPEMLTPQIPNGPPFQASFVLGPATPLPEGMMKSPITSVALRTVPMGRLIWLDSREGVSSWSIRLAKKKEEALCVESVVIEDEDGDPNDEDFKEEAPEEPKPKRRGRPPTRSLAAQSAMMNGNGHVKKVAAIEYLRSLVVKLNGKLLRPVDEKVTDPTQRQWNVELSAGASVLDIGSWRVYVDRD</sequence>
<keyword evidence="12" id="KW-1185">Reference proteome</keyword>
<protein>
    <recommendedName>
        <fullName evidence="10">Bromo domain-containing protein</fullName>
    </recommendedName>
</protein>
<evidence type="ECO:0000313" key="12">
    <source>
        <dbReference type="Proteomes" id="UP000054097"/>
    </source>
</evidence>
<dbReference type="InterPro" id="IPR001487">
    <property type="entry name" value="Bromodomain"/>
</dbReference>
<evidence type="ECO:0000256" key="1">
    <source>
        <dbReference type="ARBA" id="ARBA00004123"/>
    </source>
</evidence>
<dbReference type="OrthoDB" id="6017at2759"/>
<reference evidence="12" key="2">
    <citation type="submission" date="2015-01" db="EMBL/GenBank/DDBJ databases">
        <title>Evolutionary Origins and Diversification of the Mycorrhizal Mutualists.</title>
        <authorList>
            <consortium name="DOE Joint Genome Institute"/>
            <consortium name="Mycorrhizal Genomics Consortium"/>
            <person name="Kohler A."/>
            <person name="Kuo A."/>
            <person name="Nagy L.G."/>
            <person name="Floudas D."/>
            <person name="Copeland A."/>
            <person name="Barry K.W."/>
            <person name="Cichocki N."/>
            <person name="Veneault-Fourrey C."/>
            <person name="LaButti K."/>
            <person name="Lindquist E.A."/>
            <person name="Lipzen A."/>
            <person name="Lundell T."/>
            <person name="Morin E."/>
            <person name="Murat C."/>
            <person name="Riley R."/>
            <person name="Ohm R."/>
            <person name="Sun H."/>
            <person name="Tunlid A."/>
            <person name="Henrissat B."/>
            <person name="Grigoriev I.V."/>
            <person name="Hibbett D.S."/>
            <person name="Martin F."/>
        </authorList>
    </citation>
    <scope>NUCLEOTIDE SEQUENCE [LARGE SCALE GENOMIC DNA]</scope>
    <source>
        <strain evidence="12">MAFF 305830</strain>
    </source>
</reference>
<feature type="compositionally biased region" description="Pro residues" evidence="9">
    <location>
        <begin position="373"/>
        <end position="395"/>
    </location>
</feature>
<dbReference type="SMART" id="SM00297">
    <property type="entry name" value="BROMO"/>
    <property type="match status" value="2"/>
</dbReference>
<keyword evidence="6" id="KW-0804">Transcription</keyword>
<dbReference type="STRING" id="933852.A0A0C2XSU8"/>
<dbReference type="SUPFAM" id="SSF47370">
    <property type="entry name" value="Bromodomain"/>
    <property type="match status" value="2"/>
</dbReference>
<dbReference type="InterPro" id="IPR018359">
    <property type="entry name" value="Bromodomain_CS"/>
</dbReference>
<keyword evidence="5 8" id="KW-0103">Bromodomain</keyword>
<feature type="region of interest" description="Disordered" evidence="9">
    <location>
        <begin position="491"/>
        <end position="526"/>
    </location>
</feature>
<evidence type="ECO:0000256" key="3">
    <source>
        <dbReference type="ARBA" id="ARBA00022853"/>
    </source>
</evidence>
<accession>A0A0C2XSU8</accession>
<dbReference type="Proteomes" id="UP000054097">
    <property type="component" value="Unassembled WGS sequence"/>
</dbReference>
<feature type="compositionally biased region" description="Low complexity" evidence="9">
    <location>
        <begin position="344"/>
        <end position="358"/>
    </location>
</feature>
<proteinExistence type="predicted"/>
<evidence type="ECO:0000256" key="5">
    <source>
        <dbReference type="ARBA" id="ARBA00023117"/>
    </source>
</evidence>
<evidence type="ECO:0000256" key="6">
    <source>
        <dbReference type="ARBA" id="ARBA00023163"/>
    </source>
</evidence>
<dbReference type="PROSITE" id="PS00633">
    <property type="entry name" value="BROMODOMAIN_1"/>
    <property type="match status" value="2"/>
</dbReference>
<feature type="domain" description="Bromo" evidence="10">
    <location>
        <begin position="74"/>
        <end position="144"/>
    </location>
</feature>
<feature type="region of interest" description="Disordered" evidence="9">
    <location>
        <begin position="295"/>
        <end position="405"/>
    </location>
</feature>
<feature type="compositionally biased region" description="Acidic residues" evidence="9">
    <location>
        <begin position="492"/>
        <end position="506"/>
    </location>
</feature>
<organism evidence="11 12">
    <name type="scientific">Serendipita vermifera MAFF 305830</name>
    <dbReference type="NCBI Taxonomy" id="933852"/>
    <lineage>
        <taxon>Eukaryota</taxon>
        <taxon>Fungi</taxon>
        <taxon>Dikarya</taxon>
        <taxon>Basidiomycota</taxon>
        <taxon>Agaricomycotina</taxon>
        <taxon>Agaricomycetes</taxon>
        <taxon>Sebacinales</taxon>
        <taxon>Serendipitaceae</taxon>
        <taxon>Serendipita</taxon>
    </lineage>
</organism>
<evidence type="ECO:0000256" key="9">
    <source>
        <dbReference type="SAM" id="MobiDB-lite"/>
    </source>
</evidence>
<dbReference type="PANTHER" id="PTHR16062">
    <property type="entry name" value="SWI/SNF-RELATED"/>
    <property type="match status" value="1"/>
</dbReference>
<keyword evidence="2" id="KW-0677">Repeat</keyword>
<feature type="region of interest" description="Disordered" evidence="9">
    <location>
        <begin position="1"/>
        <end position="50"/>
    </location>
</feature>
<dbReference type="Gene3D" id="1.20.920.10">
    <property type="entry name" value="Bromodomain-like"/>
    <property type="match status" value="2"/>
</dbReference>
<dbReference type="CDD" id="cd04369">
    <property type="entry name" value="Bromodomain"/>
    <property type="match status" value="1"/>
</dbReference>
<dbReference type="PRINTS" id="PR00503">
    <property type="entry name" value="BROMODOMAIN"/>
</dbReference>
<evidence type="ECO:0000256" key="2">
    <source>
        <dbReference type="ARBA" id="ARBA00022737"/>
    </source>
</evidence>
<evidence type="ECO:0000256" key="7">
    <source>
        <dbReference type="ARBA" id="ARBA00023242"/>
    </source>
</evidence>
<dbReference type="GO" id="GO:0003682">
    <property type="term" value="F:chromatin binding"/>
    <property type="evidence" value="ECO:0007669"/>
    <property type="project" value="TreeGrafter"/>
</dbReference>
<comment type="subcellular location">
    <subcellularLocation>
        <location evidence="1">Nucleus</location>
    </subcellularLocation>
</comment>
<dbReference type="HOGENOM" id="CLU_022941_0_0_1"/>
<gene>
    <name evidence="11" type="ORF">M408DRAFT_327369</name>
</gene>
<dbReference type="AlphaFoldDB" id="A0A0C2XSU8"/>
<reference evidence="11 12" key="1">
    <citation type="submission" date="2014-04" db="EMBL/GenBank/DDBJ databases">
        <authorList>
            <consortium name="DOE Joint Genome Institute"/>
            <person name="Kuo A."/>
            <person name="Zuccaro A."/>
            <person name="Kohler A."/>
            <person name="Nagy L.G."/>
            <person name="Floudas D."/>
            <person name="Copeland A."/>
            <person name="Barry K.W."/>
            <person name="Cichocki N."/>
            <person name="Veneault-Fourrey C."/>
            <person name="LaButti K."/>
            <person name="Lindquist E.A."/>
            <person name="Lipzen A."/>
            <person name="Lundell T."/>
            <person name="Morin E."/>
            <person name="Murat C."/>
            <person name="Sun H."/>
            <person name="Tunlid A."/>
            <person name="Henrissat B."/>
            <person name="Grigoriev I.V."/>
            <person name="Hibbett D.S."/>
            <person name="Martin F."/>
            <person name="Nordberg H.P."/>
            <person name="Cantor M.N."/>
            <person name="Hua S.X."/>
        </authorList>
    </citation>
    <scope>NUCLEOTIDE SEQUENCE [LARGE SCALE GENOMIC DNA]</scope>
    <source>
        <strain evidence="11 12">MAFF 305830</strain>
    </source>
</reference>
<keyword evidence="3" id="KW-0156">Chromatin regulator</keyword>
<evidence type="ECO:0000256" key="4">
    <source>
        <dbReference type="ARBA" id="ARBA00023015"/>
    </source>
</evidence>
<dbReference type="EMBL" id="KN824281">
    <property type="protein sequence ID" value="KIM31992.1"/>
    <property type="molecule type" value="Genomic_DNA"/>
</dbReference>
<dbReference type="PANTHER" id="PTHR16062:SF19">
    <property type="entry name" value="PROTEIN POLYBROMO-1"/>
    <property type="match status" value="1"/>
</dbReference>
<feature type="domain" description="Bromo" evidence="10">
    <location>
        <begin position="193"/>
        <end position="263"/>
    </location>
</feature>
<dbReference type="InterPro" id="IPR037382">
    <property type="entry name" value="Rsc/polybromo"/>
</dbReference>
<name>A0A0C2XSU8_SERVB</name>